<feature type="coiled-coil region" evidence="1">
    <location>
        <begin position="95"/>
        <end position="129"/>
    </location>
</feature>
<dbReference type="EMBL" id="NTHN01000011">
    <property type="protein sequence ID" value="PBD21062.1"/>
    <property type="molecule type" value="Genomic_DNA"/>
</dbReference>
<reference evidence="2" key="3">
    <citation type="submission" date="2024-05" db="EMBL/GenBank/DDBJ databases">
        <title>Yangia mangrovi SAOS 153D genome.</title>
        <authorList>
            <person name="Verma A."/>
            <person name="Pal Y."/>
            <person name="Sundharam S."/>
            <person name="Bisht B."/>
            <person name="Srinivasan K."/>
        </authorList>
    </citation>
    <scope>NUCLEOTIDE SEQUENCE</scope>
    <source>
        <strain evidence="2">SAOS 153D</strain>
    </source>
</reference>
<dbReference type="OrthoDB" id="7862521at2"/>
<accession>A0A2A3K127</accession>
<dbReference type="AlphaFoldDB" id="A0A2A3K127"/>
<evidence type="ECO:0000313" key="2">
    <source>
        <dbReference type="EMBL" id="MCT4369096.1"/>
    </source>
</evidence>
<dbReference type="Proteomes" id="UP000217448">
    <property type="component" value="Unassembled WGS sequence"/>
</dbReference>
<reference evidence="3" key="1">
    <citation type="submission" date="2017-09" db="EMBL/GenBank/DDBJ databases">
        <title>Yangia sp. SAOS 153D whole genome sequencing.</title>
        <authorList>
            <person name="Verma A."/>
            <person name="Krishnamurthi S."/>
        </authorList>
    </citation>
    <scope>NUCLEOTIDE SEQUENCE [LARGE SCALE GENOMIC DNA]</scope>
    <source>
        <strain evidence="3">SAOS 153D</strain>
    </source>
</reference>
<sequence>MTWYLGITTTRLIAPRPGTEKIRGEFAVEQQLRDLGIEAHAPRRVTFVRSGKKRYAEAQVGAYLPGYVFADIPAHLYMDAASCRGLSRTMMAIPLKEVQKQVQTFIAAAAEEEAEADRIQARNDRAAMSQFSSGDALEIISGPFMDQAVEFQRMVQNAEGWPEIIGNASLFGQRVRIRIDPLDVRRAGC</sequence>
<name>A0A2A3K127_9RHOB</name>
<dbReference type="InterPro" id="IPR036735">
    <property type="entry name" value="NGN_dom_sf"/>
</dbReference>
<proteinExistence type="predicted"/>
<protein>
    <submittedName>
        <fullName evidence="3">Uncharacterized protein</fullName>
    </submittedName>
</protein>
<dbReference type="Gene3D" id="3.30.70.940">
    <property type="entry name" value="NusG, N-terminal domain"/>
    <property type="match status" value="1"/>
</dbReference>
<dbReference type="GO" id="GO:0006354">
    <property type="term" value="P:DNA-templated transcription elongation"/>
    <property type="evidence" value="ECO:0007669"/>
    <property type="project" value="InterPro"/>
</dbReference>
<gene>
    <name evidence="2" type="ORF">CLG85_001560</name>
    <name evidence="3" type="ORF">CLG85_00720</name>
</gene>
<comment type="caution">
    <text evidence="3">The sequence shown here is derived from an EMBL/GenBank/DDBJ whole genome shotgun (WGS) entry which is preliminary data.</text>
</comment>
<dbReference type="EMBL" id="NTHN02000002">
    <property type="protein sequence ID" value="MCT4369096.1"/>
    <property type="molecule type" value="Genomic_DNA"/>
</dbReference>
<keyword evidence="1" id="KW-0175">Coiled coil</keyword>
<evidence type="ECO:0000256" key="1">
    <source>
        <dbReference type="SAM" id="Coils"/>
    </source>
</evidence>
<organism evidence="3">
    <name type="scientific">Alloyangia mangrovi</name>
    <dbReference type="NCBI Taxonomy" id="1779329"/>
    <lineage>
        <taxon>Bacteria</taxon>
        <taxon>Pseudomonadati</taxon>
        <taxon>Pseudomonadota</taxon>
        <taxon>Alphaproteobacteria</taxon>
        <taxon>Rhodobacterales</taxon>
        <taxon>Roseobacteraceae</taxon>
        <taxon>Alloyangia</taxon>
    </lineage>
</organism>
<evidence type="ECO:0000313" key="3">
    <source>
        <dbReference type="EMBL" id="PBD21062.1"/>
    </source>
</evidence>
<dbReference type="RefSeq" id="WP_095880515.1">
    <property type="nucleotide sequence ID" value="NZ_NTHN02000002.1"/>
</dbReference>
<keyword evidence="4" id="KW-1185">Reference proteome</keyword>
<evidence type="ECO:0000313" key="4">
    <source>
        <dbReference type="Proteomes" id="UP000217448"/>
    </source>
</evidence>
<reference evidence="4" key="2">
    <citation type="submission" date="2023-07" db="EMBL/GenBank/DDBJ databases">
        <title>Yangia mangrovi SAOS 153D genome.</title>
        <authorList>
            <person name="Verma A."/>
            <person name="Pal Y."/>
            <person name="Sundharam S."/>
            <person name="Bisht B."/>
            <person name="Srinivasan K."/>
        </authorList>
    </citation>
    <scope>NUCLEOTIDE SEQUENCE [LARGE SCALE GENOMIC DNA]</scope>
    <source>
        <strain evidence="4">SAOS 153D</strain>
    </source>
</reference>